<dbReference type="InterPro" id="IPR014001">
    <property type="entry name" value="Helicase_ATP-bd"/>
</dbReference>
<dbReference type="InterPro" id="IPR027417">
    <property type="entry name" value="P-loop_NTPase"/>
</dbReference>
<dbReference type="Gene3D" id="3.40.50.300">
    <property type="entry name" value="P-loop containing nucleotide triphosphate hydrolases"/>
    <property type="match status" value="1"/>
</dbReference>
<evidence type="ECO:0000256" key="2">
    <source>
        <dbReference type="ARBA" id="ARBA00022801"/>
    </source>
</evidence>
<dbReference type="GO" id="GO:0016787">
    <property type="term" value="F:hydrolase activity"/>
    <property type="evidence" value="ECO:0007669"/>
    <property type="project" value="UniProtKB-KW"/>
</dbReference>
<evidence type="ECO:0000259" key="6">
    <source>
        <dbReference type="PROSITE" id="PS51194"/>
    </source>
</evidence>
<dbReference type="OrthoDB" id="9814088at2"/>
<dbReference type="eggNOG" id="COG0553">
    <property type="taxonomic scope" value="Bacteria"/>
</dbReference>
<dbReference type="EMBL" id="CP002028">
    <property type="protein sequence ID" value="ADG83441.1"/>
    <property type="molecule type" value="Genomic_DNA"/>
</dbReference>
<organism evidence="7 8">
    <name type="scientific">Thermincola potens (strain JR)</name>
    <dbReference type="NCBI Taxonomy" id="635013"/>
    <lineage>
        <taxon>Bacteria</taxon>
        <taxon>Bacillati</taxon>
        <taxon>Bacillota</taxon>
        <taxon>Clostridia</taxon>
        <taxon>Eubacteriales</taxon>
        <taxon>Thermincolaceae</taxon>
        <taxon>Thermincola</taxon>
    </lineage>
</organism>
<dbReference type="Pfam" id="PF00176">
    <property type="entry name" value="SNF2-rel_dom"/>
    <property type="match status" value="1"/>
</dbReference>
<dbReference type="KEGG" id="tjr:TherJR_2604"/>
<feature type="domain" description="Helicase C-terminal" evidence="6">
    <location>
        <begin position="303"/>
        <end position="450"/>
    </location>
</feature>
<dbReference type="GO" id="GO:0004386">
    <property type="term" value="F:helicase activity"/>
    <property type="evidence" value="ECO:0007669"/>
    <property type="project" value="UniProtKB-KW"/>
</dbReference>
<dbReference type="CDD" id="cd18793">
    <property type="entry name" value="SF2_C_SNF"/>
    <property type="match status" value="1"/>
</dbReference>
<dbReference type="Proteomes" id="UP000002377">
    <property type="component" value="Chromosome"/>
</dbReference>
<dbReference type="SMART" id="SM00490">
    <property type="entry name" value="HELICc"/>
    <property type="match status" value="1"/>
</dbReference>
<dbReference type="InterPro" id="IPR000330">
    <property type="entry name" value="SNF2_N"/>
</dbReference>
<reference evidence="7 8" key="1">
    <citation type="submission" date="2010-05" db="EMBL/GenBank/DDBJ databases">
        <title>Complete sequence of Thermincola sp. JR.</title>
        <authorList>
            <consortium name="US DOE Joint Genome Institute"/>
            <person name="Lucas S."/>
            <person name="Copeland A."/>
            <person name="Lapidus A."/>
            <person name="Cheng J.-F."/>
            <person name="Bruce D."/>
            <person name="Goodwin L."/>
            <person name="Pitluck S."/>
            <person name="Chertkov O."/>
            <person name="Detter J.C."/>
            <person name="Han C."/>
            <person name="Tapia R."/>
            <person name="Land M."/>
            <person name="Hauser L."/>
            <person name="Kyrpides N."/>
            <person name="Mikhailova N."/>
            <person name="Hazen T.C."/>
            <person name="Woyke T."/>
        </authorList>
    </citation>
    <scope>NUCLEOTIDE SEQUENCE [LARGE SCALE GENOMIC DNA]</scope>
    <source>
        <strain evidence="7 8">JR</strain>
    </source>
</reference>
<dbReference type="SUPFAM" id="SSF52540">
    <property type="entry name" value="P-loop containing nucleoside triphosphate hydrolases"/>
    <property type="match status" value="2"/>
</dbReference>
<evidence type="ECO:0000256" key="4">
    <source>
        <dbReference type="ARBA" id="ARBA00022840"/>
    </source>
</evidence>
<dbReference type="GO" id="GO:0005524">
    <property type="term" value="F:ATP binding"/>
    <property type="evidence" value="ECO:0007669"/>
    <property type="project" value="UniProtKB-KW"/>
</dbReference>
<dbReference type="STRING" id="635013.TherJR_2604"/>
<evidence type="ECO:0000259" key="5">
    <source>
        <dbReference type="PROSITE" id="PS51192"/>
    </source>
</evidence>
<dbReference type="SMART" id="SM00487">
    <property type="entry name" value="DEXDc"/>
    <property type="match status" value="1"/>
</dbReference>
<dbReference type="PANTHER" id="PTHR45766:SF6">
    <property type="entry name" value="SWI_SNF-RELATED MATRIX-ASSOCIATED ACTIN-DEPENDENT REGULATOR OF CHROMATIN SUBFAMILY A-LIKE PROTEIN 1"/>
    <property type="match status" value="1"/>
</dbReference>
<dbReference type="InterPro" id="IPR057342">
    <property type="entry name" value="DEXDc_RapA"/>
</dbReference>
<accession>D5XBL2</accession>
<dbReference type="Gene3D" id="3.40.50.10810">
    <property type="entry name" value="Tandem AAA-ATPase domain"/>
    <property type="match status" value="1"/>
</dbReference>
<name>D5XBL2_THEPJ</name>
<evidence type="ECO:0000313" key="8">
    <source>
        <dbReference type="Proteomes" id="UP000002377"/>
    </source>
</evidence>
<feature type="domain" description="Helicase ATP-binding" evidence="5">
    <location>
        <begin position="33"/>
        <end position="187"/>
    </location>
</feature>
<dbReference type="PANTHER" id="PTHR45766">
    <property type="entry name" value="DNA ANNEALING HELICASE AND ENDONUCLEASE ZRANB3 FAMILY MEMBER"/>
    <property type="match status" value="1"/>
</dbReference>
<dbReference type="PROSITE" id="PS51192">
    <property type="entry name" value="HELICASE_ATP_BIND_1"/>
    <property type="match status" value="1"/>
</dbReference>
<dbReference type="HOGENOM" id="CLU_006041_1_0_9"/>
<evidence type="ECO:0000313" key="7">
    <source>
        <dbReference type="EMBL" id="ADG83441.1"/>
    </source>
</evidence>
<keyword evidence="2" id="KW-0378">Hydrolase</keyword>
<evidence type="ECO:0000256" key="1">
    <source>
        <dbReference type="ARBA" id="ARBA00022741"/>
    </source>
</evidence>
<dbReference type="InterPro" id="IPR001650">
    <property type="entry name" value="Helicase_C-like"/>
</dbReference>
<keyword evidence="1" id="KW-0547">Nucleotide-binding</keyword>
<protein>
    <submittedName>
        <fullName evidence="7">Helicase domain protein</fullName>
    </submittedName>
</protein>
<dbReference type="CDD" id="cd18011">
    <property type="entry name" value="DEXDc_RapA"/>
    <property type="match status" value="1"/>
</dbReference>
<gene>
    <name evidence="7" type="ordered locus">TherJR_2604</name>
</gene>
<keyword evidence="4" id="KW-0067">ATP-binding</keyword>
<keyword evidence="3 7" id="KW-0347">Helicase</keyword>
<dbReference type="PROSITE" id="PS51194">
    <property type="entry name" value="HELICASE_CTER"/>
    <property type="match status" value="1"/>
</dbReference>
<dbReference type="InterPro" id="IPR038718">
    <property type="entry name" value="SNF2-like_sf"/>
</dbReference>
<sequence>MRKSFIGGGFLLLQCLQDLPFKPHQYQIETAHRILHQMDCRALIADEVGLGKTIEAGLVIKELVHQDKNRNILVLTPATLLHQWCDELYKKFDLNFWICRKGPWGWDYNFVIGSLDKAKRAEHREMLLSRFYDLVIVDEAHKLKNRETENWKLVNDLKTRGLILLTATPLQNNLEEIYNLVSLVRPTLFRDYKSFLEYYQLHPKALMAELKDKLSDIMIRNLTRDQTEKKVQRRVQLIPIRLRPEEKQIYEALQELRGSFLRLTLTKEYCSSPSALYATLQNMGRDELLPLLEECPLPMKLYHLQAILQKHPGKILVFTEYMQTQFFIGRWLNELGINFIHFNGKLKRNQKEYTKWLFQNKDYRVMICTDSGSQGLNFQFCNVIVNFDLPWNPMKVEQRIGRIDRLGQTADEVYVYNFVLQDTVEEKIFHILSSKIALFKECIGELDNILTGDEDTAENEKLLKSMLRL</sequence>
<evidence type="ECO:0000256" key="3">
    <source>
        <dbReference type="ARBA" id="ARBA00022806"/>
    </source>
</evidence>
<dbReference type="AlphaFoldDB" id="D5XBL2"/>
<keyword evidence="8" id="KW-1185">Reference proteome</keyword>
<dbReference type="InterPro" id="IPR049730">
    <property type="entry name" value="SNF2/RAD54-like_C"/>
</dbReference>
<dbReference type="Pfam" id="PF00271">
    <property type="entry name" value="Helicase_C"/>
    <property type="match status" value="1"/>
</dbReference>
<proteinExistence type="predicted"/>